<dbReference type="PANTHER" id="PTHR24198">
    <property type="entry name" value="ANKYRIN REPEAT AND PROTEIN KINASE DOMAIN-CONTAINING PROTEIN"/>
    <property type="match status" value="1"/>
</dbReference>
<reference evidence="5" key="1">
    <citation type="submission" date="2015-11" db="EMBL/GenBank/DDBJ databases">
        <title>De novo transcriptome assembly of four potential Pierce s Disease insect vectors from Arizona vineyards.</title>
        <authorList>
            <person name="Tassone E.E."/>
        </authorList>
    </citation>
    <scope>NUCLEOTIDE SEQUENCE</scope>
</reference>
<dbReference type="InterPro" id="IPR036770">
    <property type="entry name" value="Ankyrin_rpt-contain_sf"/>
</dbReference>
<feature type="repeat" description="ANK" evidence="3">
    <location>
        <begin position="220"/>
        <end position="252"/>
    </location>
</feature>
<dbReference type="Pfam" id="PF13857">
    <property type="entry name" value="Ank_5"/>
    <property type="match status" value="1"/>
</dbReference>
<proteinExistence type="predicted"/>
<feature type="repeat" description="ANK" evidence="3">
    <location>
        <begin position="317"/>
        <end position="349"/>
    </location>
</feature>
<gene>
    <name evidence="5" type="ORF">g.13737</name>
</gene>
<dbReference type="Pfam" id="PF00023">
    <property type="entry name" value="Ank"/>
    <property type="match status" value="2"/>
</dbReference>
<dbReference type="SUPFAM" id="SSF48403">
    <property type="entry name" value="Ankyrin repeat"/>
    <property type="match status" value="2"/>
</dbReference>
<dbReference type="EMBL" id="GECZ01022726">
    <property type="protein sequence ID" value="JAS47043.1"/>
    <property type="molecule type" value="Transcribed_RNA"/>
</dbReference>
<evidence type="ECO:0000256" key="1">
    <source>
        <dbReference type="ARBA" id="ARBA00022737"/>
    </source>
</evidence>
<organism evidence="5">
    <name type="scientific">Cuerna arida</name>
    <dbReference type="NCBI Taxonomy" id="1464854"/>
    <lineage>
        <taxon>Eukaryota</taxon>
        <taxon>Metazoa</taxon>
        <taxon>Ecdysozoa</taxon>
        <taxon>Arthropoda</taxon>
        <taxon>Hexapoda</taxon>
        <taxon>Insecta</taxon>
        <taxon>Pterygota</taxon>
        <taxon>Neoptera</taxon>
        <taxon>Paraneoptera</taxon>
        <taxon>Hemiptera</taxon>
        <taxon>Auchenorrhyncha</taxon>
        <taxon>Membracoidea</taxon>
        <taxon>Cicadellidae</taxon>
        <taxon>Cicadellinae</taxon>
        <taxon>Proconiini</taxon>
        <taxon>Cuerna</taxon>
    </lineage>
</organism>
<dbReference type="Pfam" id="PF12796">
    <property type="entry name" value="Ank_2"/>
    <property type="match status" value="2"/>
</dbReference>
<dbReference type="PROSITE" id="PS50088">
    <property type="entry name" value="ANK_REPEAT"/>
    <property type="match status" value="8"/>
</dbReference>
<sequence length="625" mass="71228">MTENIGNRDLIIQIQSILEEGGDISTYKDVYGNTLLHSAIIQKNESAVQMLLEMGVDLSVRNAVYRSALTLAILGDLECILDRLIEKGARLDASDIFEVISQEKLQLLEKLLDKGLDVNYRTEGDKSLLHVAVQKNCIPAVEMLLMRGADINVRTKTGHCPLHLARTPEILELLLTREPDLNSKTRFGHSPLHRMICNNFRVGVEMLLRRGAQPNVKDWSGATPLHFAVQDRNADLVKTLLNGGADMEIINLQNKTPLNLTLFSPFKGGVRSFLDKRAEILKYNKNYDPLHYAFMMRNVRVFRILSKWKDLDVKDEHGYTLLHCAVLFKNKYLIKTLLDKGVNLNSTDKNGQTPLHLGVRMKFVTGVDLLLKKGADVNVKDNRGRSPLHFAVMGPWRTLSYSFTEKLLVKGADVNIKNVKGRTPLHVVIKLSKYWMTEILLYSGAHIETVDNDGKTPLDLDCLDSAFSNISKKITKLKCIGFDSHIDYAFIRSRIPTFHIWENFFTDICLRELQIMKLDMFGNHSLYNIFGSYSDPKFVCNSAMEEAVKSSTTAYQYPIYFSLLKMTFEKAKVRHNLLDTTELKIALEPNNLCYHNVTFPHEIRRKILTYLSDKDLHNLKKANQV</sequence>
<feature type="repeat" description="ANK" evidence="3">
    <location>
        <begin position="124"/>
        <end position="156"/>
    </location>
</feature>
<name>A0A1B6FAU4_9HEMI</name>
<dbReference type="Pfam" id="PF09372">
    <property type="entry name" value="PRANC"/>
    <property type="match status" value="1"/>
</dbReference>
<dbReference type="AlphaFoldDB" id="A0A1B6FAU4"/>
<evidence type="ECO:0000256" key="3">
    <source>
        <dbReference type="PROSITE-ProRule" id="PRU00023"/>
    </source>
</evidence>
<dbReference type="InterPro" id="IPR002110">
    <property type="entry name" value="Ankyrin_rpt"/>
</dbReference>
<feature type="repeat" description="ANK" evidence="3">
    <location>
        <begin position="383"/>
        <end position="419"/>
    </location>
</feature>
<keyword evidence="1" id="KW-0677">Repeat</keyword>
<dbReference type="PRINTS" id="PR01415">
    <property type="entry name" value="ANKYRIN"/>
</dbReference>
<evidence type="ECO:0000256" key="2">
    <source>
        <dbReference type="ARBA" id="ARBA00023043"/>
    </source>
</evidence>
<protein>
    <recommendedName>
        <fullName evidence="4">PRANC domain-containing protein</fullName>
    </recommendedName>
</protein>
<dbReference type="SMART" id="SM00248">
    <property type="entry name" value="ANK"/>
    <property type="match status" value="11"/>
</dbReference>
<dbReference type="InterPro" id="IPR018272">
    <property type="entry name" value="PRANC_domain"/>
</dbReference>
<dbReference type="Gene3D" id="1.25.40.20">
    <property type="entry name" value="Ankyrin repeat-containing domain"/>
    <property type="match status" value="5"/>
</dbReference>
<dbReference type="PANTHER" id="PTHR24198:SF165">
    <property type="entry name" value="ANKYRIN REPEAT-CONTAINING PROTEIN-RELATED"/>
    <property type="match status" value="1"/>
</dbReference>
<feature type="domain" description="PRANC" evidence="4">
    <location>
        <begin position="522"/>
        <end position="619"/>
    </location>
</feature>
<evidence type="ECO:0000313" key="5">
    <source>
        <dbReference type="EMBL" id="JAS47043.1"/>
    </source>
</evidence>
<evidence type="ECO:0000259" key="4">
    <source>
        <dbReference type="Pfam" id="PF09372"/>
    </source>
</evidence>
<feature type="repeat" description="ANK" evidence="3">
    <location>
        <begin position="350"/>
        <end position="382"/>
    </location>
</feature>
<feature type="repeat" description="ANK" evidence="3">
    <location>
        <begin position="31"/>
        <end position="63"/>
    </location>
</feature>
<feature type="repeat" description="ANK" evidence="3">
    <location>
        <begin position="187"/>
        <end position="219"/>
    </location>
</feature>
<keyword evidence="2 3" id="KW-0040">ANK repeat</keyword>
<feature type="repeat" description="ANK" evidence="3">
    <location>
        <begin position="420"/>
        <end position="452"/>
    </location>
</feature>
<accession>A0A1B6FAU4</accession>
<dbReference type="PROSITE" id="PS50297">
    <property type="entry name" value="ANK_REP_REGION"/>
    <property type="match status" value="7"/>
</dbReference>